<dbReference type="AlphaFoldDB" id="A0AAP5Q6R8"/>
<protein>
    <submittedName>
        <fullName evidence="2">Uncharacterized protein</fullName>
    </submittedName>
</protein>
<feature type="compositionally biased region" description="Basic residues" evidence="1">
    <location>
        <begin position="68"/>
        <end position="82"/>
    </location>
</feature>
<organism evidence="2 3">
    <name type="scientific">Paraburkholderia fungorum</name>
    <dbReference type="NCBI Taxonomy" id="134537"/>
    <lineage>
        <taxon>Bacteria</taxon>
        <taxon>Pseudomonadati</taxon>
        <taxon>Pseudomonadota</taxon>
        <taxon>Betaproteobacteria</taxon>
        <taxon>Burkholderiales</taxon>
        <taxon>Burkholderiaceae</taxon>
        <taxon>Paraburkholderia</taxon>
    </lineage>
</organism>
<dbReference type="EMBL" id="JANSLM010000003">
    <property type="protein sequence ID" value="MDT8837684.1"/>
    <property type="molecule type" value="Genomic_DNA"/>
</dbReference>
<reference evidence="2" key="1">
    <citation type="submission" date="2022-08" db="EMBL/GenBank/DDBJ databases">
        <authorList>
            <person name="Kim S.-J."/>
        </authorList>
    </citation>
    <scope>NUCLEOTIDE SEQUENCE</scope>
    <source>
        <strain evidence="2">KJ</strain>
    </source>
</reference>
<proteinExistence type="predicted"/>
<name>A0AAP5Q6R8_9BURK</name>
<evidence type="ECO:0000313" key="2">
    <source>
        <dbReference type="EMBL" id="MDT8837684.1"/>
    </source>
</evidence>
<dbReference type="Proteomes" id="UP001246473">
    <property type="component" value="Unassembled WGS sequence"/>
</dbReference>
<feature type="region of interest" description="Disordered" evidence="1">
    <location>
        <begin position="68"/>
        <end position="96"/>
    </location>
</feature>
<evidence type="ECO:0000256" key="1">
    <source>
        <dbReference type="SAM" id="MobiDB-lite"/>
    </source>
</evidence>
<sequence>MKTSEANLEFSYDSRNRAEVARERRNIVDICATVLPGEGHERRLFQQWKQSAAPQLALSFLFEQMQRSARHREIRRNRMPRRYGKEKPPEGGSYAK</sequence>
<comment type="caution">
    <text evidence="2">The sequence shown here is derived from an EMBL/GenBank/DDBJ whole genome shotgun (WGS) entry which is preliminary data.</text>
</comment>
<gene>
    <name evidence="2" type="ORF">ParKJ_09690</name>
</gene>
<dbReference type="RefSeq" id="WP_146153247.1">
    <property type="nucleotide sequence ID" value="NZ_JANSLM010000003.1"/>
</dbReference>
<accession>A0AAP5Q6R8</accession>
<evidence type="ECO:0000313" key="3">
    <source>
        <dbReference type="Proteomes" id="UP001246473"/>
    </source>
</evidence>